<dbReference type="EMBL" id="BAABME010007152">
    <property type="protein sequence ID" value="GAA0170230.1"/>
    <property type="molecule type" value="Genomic_DNA"/>
</dbReference>
<dbReference type="Proteomes" id="UP001454036">
    <property type="component" value="Unassembled WGS sequence"/>
</dbReference>
<comment type="caution">
    <text evidence="2">The sequence shown here is derived from an EMBL/GenBank/DDBJ whole genome shotgun (WGS) entry which is preliminary data.</text>
</comment>
<evidence type="ECO:0000313" key="3">
    <source>
        <dbReference type="Proteomes" id="UP001454036"/>
    </source>
</evidence>
<proteinExistence type="predicted"/>
<feature type="region of interest" description="Disordered" evidence="1">
    <location>
        <begin position="89"/>
        <end position="111"/>
    </location>
</feature>
<sequence>MVCSWTYLWVSSSSTSSKEYPCLGCPSLISRNIYPVYASFLTDMHGRLAMNASFITFQRWGPRCVCSSKKSALFGMPPFSSSMLKHEAEISSPSDRSLGVVFPTPSKTDLL</sequence>
<evidence type="ECO:0000313" key="2">
    <source>
        <dbReference type="EMBL" id="GAA0170230.1"/>
    </source>
</evidence>
<protein>
    <submittedName>
        <fullName evidence="2">Uncharacterized protein</fullName>
    </submittedName>
</protein>
<accession>A0AAV3R1Q3</accession>
<reference evidence="2 3" key="1">
    <citation type="submission" date="2024-01" db="EMBL/GenBank/DDBJ databases">
        <title>The complete chloroplast genome sequence of Lithospermum erythrorhizon: insights into the phylogenetic relationship among Boraginaceae species and the maternal lineages of purple gromwells.</title>
        <authorList>
            <person name="Okada T."/>
            <person name="Watanabe K."/>
        </authorList>
    </citation>
    <scope>NUCLEOTIDE SEQUENCE [LARGE SCALE GENOMIC DNA]</scope>
</reference>
<gene>
    <name evidence="2" type="ORF">LIER_24536</name>
</gene>
<dbReference type="AlphaFoldDB" id="A0AAV3R1Q3"/>
<organism evidence="2 3">
    <name type="scientific">Lithospermum erythrorhizon</name>
    <name type="common">Purple gromwell</name>
    <name type="synonym">Lithospermum officinale var. erythrorhizon</name>
    <dbReference type="NCBI Taxonomy" id="34254"/>
    <lineage>
        <taxon>Eukaryota</taxon>
        <taxon>Viridiplantae</taxon>
        <taxon>Streptophyta</taxon>
        <taxon>Embryophyta</taxon>
        <taxon>Tracheophyta</taxon>
        <taxon>Spermatophyta</taxon>
        <taxon>Magnoliopsida</taxon>
        <taxon>eudicotyledons</taxon>
        <taxon>Gunneridae</taxon>
        <taxon>Pentapetalae</taxon>
        <taxon>asterids</taxon>
        <taxon>lamiids</taxon>
        <taxon>Boraginales</taxon>
        <taxon>Boraginaceae</taxon>
        <taxon>Boraginoideae</taxon>
        <taxon>Lithospermeae</taxon>
        <taxon>Lithospermum</taxon>
    </lineage>
</organism>
<keyword evidence="3" id="KW-1185">Reference proteome</keyword>
<name>A0AAV3R1Q3_LITER</name>
<evidence type="ECO:0000256" key="1">
    <source>
        <dbReference type="SAM" id="MobiDB-lite"/>
    </source>
</evidence>